<dbReference type="GO" id="GO:0006782">
    <property type="term" value="P:protoporphyrinogen IX biosynthetic process"/>
    <property type="evidence" value="ECO:0007669"/>
    <property type="project" value="UniProtKB-UniRule"/>
</dbReference>
<dbReference type="Gene3D" id="3.40.50.10090">
    <property type="match status" value="2"/>
</dbReference>
<dbReference type="PANTHER" id="PTHR38042">
    <property type="entry name" value="UROPORPHYRINOGEN-III SYNTHASE, CHLOROPLASTIC"/>
    <property type="match status" value="1"/>
</dbReference>
<evidence type="ECO:0000256" key="8">
    <source>
        <dbReference type="ARBA" id="ARBA00048617"/>
    </source>
</evidence>
<evidence type="ECO:0000256" key="2">
    <source>
        <dbReference type="ARBA" id="ARBA00008133"/>
    </source>
</evidence>
<dbReference type="InterPro" id="IPR039793">
    <property type="entry name" value="UROS/Hem4"/>
</dbReference>
<dbReference type="GO" id="GO:0004852">
    <property type="term" value="F:uroporphyrinogen-III synthase activity"/>
    <property type="evidence" value="ECO:0007669"/>
    <property type="project" value="UniProtKB-UniRule"/>
</dbReference>
<dbReference type="SUPFAM" id="SSF69618">
    <property type="entry name" value="HemD-like"/>
    <property type="match status" value="1"/>
</dbReference>
<dbReference type="EC" id="4.2.1.75" evidence="3 9"/>
<proteinExistence type="inferred from homology"/>
<dbReference type="GO" id="GO:0006780">
    <property type="term" value="P:uroporphyrinogen III biosynthetic process"/>
    <property type="evidence" value="ECO:0007669"/>
    <property type="project" value="UniProtKB-UniRule"/>
</dbReference>
<dbReference type="Proteomes" id="UP000676246">
    <property type="component" value="Unassembled WGS sequence"/>
</dbReference>
<comment type="pathway">
    <text evidence="1 9">Porphyrin-containing compound metabolism; protoporphyrin-IX biosynthesis; coproporphyrinogen-III from 5-aminolevulinate: step 3/4.</text>
</comment>
<organism evidence="11 12">
    <name type="scientific">Ideonella alba</name>
    <dbReference type="NCBI Taxonomy" id="2824118"/>
    <lineage>
        <taxon>Bacteria</taxon>
        <taxon>Pseudomonadati</taxon>
        <taxon>Pseudomonadota</taxon>
        <taxon>Betaproteobacteria</taxon>
        <taxon>Burkholderiales</taxon>
        <taxon>Sphaerotilaceae</taxon>
        <taxon>Ideonella</taxon>
    </lineage>
</organism>
<evidence type="ECO:0000256" key="1">
    <source>
        <dbReference type="ARBA" id="ARBA00004772"/>
    </source>
</evidence>
<comment type="caution">
    <text evidence="11">The sequence shown here is derived from an EMBL/GenBank/DDBJ whole genome shotgun (WGS) entry which is preliminary data.</text>
</comment>
<feature type="domain" description="Tetrapyrrole biosynthesis uroporphyrinogen III synthase" evidence="10">
    <location>
        <begin position="21"/>
        <end position="239"/>
    </location>
</feature>
<dbReference type="AlphaFoldDB" id="A0A940Y780"/>
<evidence type="ECO:0000256" key="7">
    <source>
        <dbReference type="ARBA" id="ARBA00040167"/>
    </source>
</evidence>
<keyword evidence="5 9" id="KW-0627">Porphyrin biosynthesis</keyword>
<evidence type="ECO:0000259" key="10">
    <source>
        <dbReference type="Pfam" id="PF02602"/>
    </source>
</evidence>
<dbReference type="InterPro" id="IPR003754">
    <property type="entry name" value="4pyrrol_synth_uPrphyn_synth"/>
</dbReference>
<accession>A0A940Y780</accession>
<dbReference type="InterPro" id="IPR036108">
    <property type="entry name" value="4pyrrol_syn_uPrphyn_synt_sf"/>
</dbReference>
<dbReference type="RefSeq" id="WP_210852198.1">
    <property type="nucleotide sequence ID" value="NZ_JAGQDD010000002.1"/>
</dbReference>
<dbReference type="PANTHER" id="PTHR38042:SF1">
    <property type="entry name" value="UROPORPHYRINOGEN-III SYNTHASE, CHLOROPLASTIC"/>
    <property type="match status" value="1"/>
</dbReference>
<evidence type="ECO:0000256" key="9">
    <source>
        <dbReference type="RuleBase" id="RU366031"/>
    </source>
</evidence>
<keyword evidence="12" id="KW-1185">Reference proteome</keyword>
<comment type="catalytic activity">
    <reaction evidence="8 9">
        <text>hydroxymethylbilane = uroporphyrinogen III + H2O</text>
        <dbReference type="Rhea" id="RHEA:18965"/>
        <dbReference type="ChEBI" id="CHEBI:15377"/>
        <dbReference type="ChEBI" id="CHEBI:57308"/>
        <dbReference type="ChEBI" id="CHEBI:57845"/>
        <dbReference type="EC" id="4.2.1.75"/>
    </reaction>
</comment>
<evidence type="ECO:0000256" key="4">
    <source>
        <dbReference type="ARBA" id="ARBA00023239"/>
    </source>
</evidence>
<dbReference type="CDD" id="cd06578">
    <property type="entry name" value="HemD"/>
    <property type="match status" value="1"/>
</dbReference>
<keyword evidence="4 9" id="KW-0456">Lyase</keyword>
<comment type="similarity">
    <text evidence="2 9">Belongs to the uroporphyrinogen-III synthase family.</text>
</comment>
<reference evidence="11 12" key="1">
    <citation type="submission" date="2021-04" db="EMBL/GenBank/DDBJ databases">
        <title>The genome sequence of Ideonella sp. 3Y2.</title>
        <authorList>
            <person name="Liu Y."/>
        </authorList>
    </citation>
    <scope>NUCLEOTIDE SEQUENCE [LARGE SCALE GENOMIC DNA]</scope>
    <source>
        <strain evidence="11 12">3Y2</strain>
    </source>
</reference>
<evidence type="ECO:0000256" key="3">
    <source>
        <dbReference type="ARBA" id="ARBA00013109"/>
    </source>
</evidence>
<dbReference type="EMBL" id="JAGQDD010000002">
    <property type="protein sequence ID" value="MBQ0929961.1"/>
    <property type="molecule type" value="Genomic_DNA"/>
</dbReference>
<sequence>MTPAPAAPMLLVTRPEPQASDWVRRLQALGLQARALPLLAVGPAPDLAPLRAARAALVPGALVMFVSPNAVLQSAAAGFFDAAWPAGVRAGATGPGTVQALRGQGVPAEAIVAPGADATAFDSEHLWQQLRHEDWRGRPVWIVRGEGGRDWFAETARAAGAQVQLVQGYARGAACWTPEQRQWLSDALAAPEAHCWLFSSSEGLEHLAAAAPGAEWSRARCLVTHPRIAAAAQSLGLGTVDLIGVGVEAVAQVWGQGASIQSAPNGEP</sequence>
<dbReference type="Pfam" id="PF02602">
    <property type="entry name" value="HEM4"/>
    <property type="match status" value="1"/>
</dbReference>
<comment type="function">
    <text evidence="6 9">Catalyzes cyclization of the linear tetrapyrrole, hydroxymethylbilane, to the macrocyclic uroporphyrinogen III.</text>
</comment>
<evidence type="ECO:0000256" key="5">
    <source>
        <dbReference type="ARBA" id="ARBA00023244"/>
    </source>
</evidence>
<protein>
    <recommendedName>
        <fullName evidence="7 9">Uroporphyrinogen-III synthase</fullName>
        <ecNumber evidence="3 9">4.2.1.75</ecNumber>
    </recommendedName>
</protein>
<evidence type="ECO:0000256" key="6">
    <source>
        <dbReference type="ARBA" id="ARBA00037589"/>
    </source>
</evidence>
<gene>
    <name evidence="11" type="ORF">KAK03_05625</name>
</gene>
<evidence type="ECO:0000313" key="12">
    <source>
        <dbReference type="Proteomes" id="UP000676246"/>
    </source>
</evidence>
<name>A0A940Y780_9BURK</name>
<evidence type="ECO:0000313" key="11">
    <source>
        <dbReference type="EMBL" id="MBQ0929961.1"/>
    </source>
</evidence>